<dbReference type="AlphaFoldDB" id="A0A1R1EV30"/>
<dbReference type="EMBL" id="MRTP01000002">
    <property type="protein sequence ID" value="OMF55619.1"/>
    <property type="molecule type" value="Genomic_DNA"/>
</dbReference>
<evidence type="ECO:0000313" key="4">
    <source>
        <dbReference type="Proteomes" id="UP000187172"/>
    </source>
</evidence>
<gene>
    <name evidence="3" type="ORF">BK138_13240</name>
</gene>
<dbReference type="NCBIfam" id="TIGR02896">
    <property type="entry name" value="spore_III_AF"/>
    <property type="match status" value="1"/>
</dbReference>
<comment type="caution">
    <text evidence="3">The sequence shown here is derived from an EMBL/GenBank/DDBJ whole genome shotgun (WGS) entry which is preliminary data.</text>
</comment>
<keyword evidence="4" id="KW-1185">Reference proteome</keyword>
<protein>
    <submittedName>
        <fullName evidence="3">Stage III sporulation protein AF</fullName>
    </submittedName>
</protein>
<accession>A0A1R1EV30</accession>
<feature type="compositionally biased region" description="Low complexity" evidence="1">
    <location>
        <begin position="163"/>
        <end position="176"/>
    </location>
</feature>
<evidence type="ECO:0000256" key="2">
    <source>
        <dbReference type="SAM" id="Phobius"/>
    </source>
</evidence>
<reference evidence="3 4" key="1">
    <citation type="submission" date="2016-11" db="EMBL/GenBank/DDBJ databases">
        <title>Paenibacillus species isolates.</title>
        <authorList>
            <person name="Beno S.M."/>
        </authorList>
    </citation>
    <scope>NUCLEOTIDE SEQUENCE [LARGE SCALE GENOMIC DNA]</scope>
    <source>
        <strain evidence="3 4">FSL R5-0378</strain>
    </source>
</reference>
<name>A0A1R1EV30_9BACL</name>
<evidence type="ECO:0000256" key="1">
    <source>
        <dbReference type="SAM" id="MobiDB-lite"/>
    </source>
</evidence>
<dbReference type="Proteomes" id="UP000187172">
    <property type="component" value="Unassembled WGS sequence"/>
</dbReference>
<dbReference type="InterPro" id="IPR014245">
    <property type="entry name" value="Spore_III_AF"/>
</dbReference>
<keyword evidence="2" id="KW-1133">Transmembrane helix</keyword>
<feature type="transmembrane region" description="Helical" evidence="2">
    <location>
        <begin position="6"/>
        <end position="26"/>
    </location>
</feature>
<feature type="transmembrane region" description="Helical" evidence="2">
    <location>
        <begin position="33"/>
        <end position="51"/>
    </location>
</feature>
<feature type="compositionally biased region" description="Basic and acidic residues" evidence="1">
    <location>
        <begin position="219"/>
        <end position="231"/>
    </location>
</feature>
<evidence type="ECO:0000313" key="3">
    <source>
        <dbReference type="EMBL" id="OMF55619.1"/>
    </source>
</evidence>
<dbReference type="RefSeq" id="WP_076170011.1">
    <property type="nucleotide sequence ID" value="NZ_MRTP01000002.1"/>
</dbReference>
<organism evidence="3 4">
    <name type="scientific">Paenibacillus rhizosphaerae</name>
    <dbReference type="NCBI Taxonomy" id="297318"/>
    <lineage>
        <taxon>Bacteria</taxon>
        <taxon>Bacillati</taxon>
        <taxon>Bacillota</taxon>
        <taxon>Bacilli</taxon>
        <taxon>Bacillales</taxon>
        <taxon>Paenibacillaceae</taxon>
        <taxon>Paenibacillus</taxon>
    </lineage>
</organism>
<feature type="region of interest" description="Disordered" evidence="1">
    <location>
        <begin position="158"/>
        <end position="254"/>
    </location>
</feature>
<feature type="compositionally biased region" description="Polar residues" evidence="1">
    <location>
        <begin position="245"/>
        <end position="254"/>
    </location>
</feature>
<keyword evidence="2" id="KW-0472">Membrane</keyword>
<dbReference type="STRING" id="297318.BK138_13240"/>
<sequence length="254" mass="27542">MEWLGNWLKEVVMVVLLATFVDMLLPSRSMERYVKLVLSLLVLVTLLNPLIRIVTDAPLDKLSAAIGRMDRQPGGSGSKTSLEQIMDEAEQIKHRQQKQTLQWAGEQVASTMKEQIKQQTGEEPANVQVVLGLPKSNDDPNAGAGQSQPYISAVTVTMRDSQGDSGSSDGTRGESGIQIEPVKPVHVQVTIEPDEKQAGTDQMNSDPGEDQAQEAAGAVDDKSAGEVRKLLASEWNIDPEVITVRSGSGQESRL</sequence>
<proteinExistence type="predicted"/>
<dbReference type="Pfam" id="PF09581">
    <property type="entry name" value="Spore_III_AF"/>
    <property type="match status" value="1"/>
</dbReference>
<keyword evidence="2" id="KW-0812">Transmembrane</keyword>